<keyword evidence="5" id="KW-0862">Zinc</keyword>
<name>A0A1R3I7M6_9ROSI</name>
<dbReference type="EMBL" id="AWUE01018743">
    <property type="protein sequence ID" value="OMO78501.1"/>
    <property type="molecule type" value="Genomic_DNA"/>
</dbReference>
<dbReference type="InterPro" id="IPR033121">
    <property type="entry name" value="PEPTIDASE_A1"/>
</dbReference>
<dbReference type="Pfam" id="PF13966">
    <property type="entry name" value="zf-RVT"/>
    <property type="match status" value="1"/>
</dbReference>
<evidence type="ECO:0000256" key="2">
    <source>
        <dbReference type="ARBA" id="ARBA00023015"/>
    </source>
</evidence>
<dbReference type="Pfam" id="PF14543">
    <property type="entry name" value="TAXi_N"/>
    <property type="match status" value="1"/>
</dbReference>
<dbReference type="Pfam" id="PF14541">
    <property type="entry name" value="TAXi_C"/>
    <property type="match status" value="1"/>
</dbReference>
<evidence type="ECO:0000313" key="8">
    <source>
        <dbReference type="EMBL" id="OMO78501.1"/>
    </source>
</evidence>
<dbReference type="GO" id="GO:0008270">
    <property type="term" value="F:zinc ion binding"/>
    <property type="evidence" value="ECO:0007669"/>
    <property type="project" value="UniProtKB-KW"/>
</dbReference>
<keyword evidence="2" id="KW-0805">Transcription regulation</keyword>
<dbReference type="GO" id="GO:0006355">
    <property type="term" value="P:regulation of DNA-templated transcription"/>
    <property type="evidence" value="ECO:0007669"/>
    <property type="project" value="InterPro"/>
</dbReference>
<dbReference type="GO" id="GO:0043565">
    <property type="term" value="F:sequence-specific DNA binding"/>
    <property type="evidence" value="ECO:0007669"/>
    <property type="project" value="InterPro"/>
</dbReference>
<sequence>MVMVSDYSLVQLANTSHVPRLVFGCVYHIGNKSPYYSPPQGILGLGKRKGSIISSQLSAILYPPPPQGVLGLGKRKESIPSQLSALNLTQNVIGHCLKRQGGGFLLLGADNIPENGMTWTPMLFNSNGRHYGAGPVKLLFGGNPTGIEHLIVIFDTAYILTLTCILKFMILYLIRNNVRRSQLQDVKNEGLSVCWRDTKPIKAVQDVRNYFSTLSLSFPGDVQLQLPPEAYLIATEQGNICLGIKPDMYGNRPEQETNNVIGAISMQDKLMVFDNEKQRIGWACADCTLKNDTNSHLWHLIDKKVVNANFHPGRIRPHTLRSSVQSMTWHPHIAHHSLYYLAYDHSLECRRLGVLHLAGLSPKGPIPIDAEQRKITRIQISSEGDGDRLVWPHNREESYTVESGYQRIKQSACRQGRSGPSSSHTIPDKLWKLVWNLKVPNRVRIFLWRACKNILATNHTLWKRHIRADPLCSCCSEFPETIEHVLLLFLNDSRLNKEQHTHLSTVIAVTCWIIWKARCQHNFENAELLSERTVPRIQRFILEIEDANTLTRCKKSSVEIRIKEKKWHAPEEGWTKLNCDGTMDVESSDVGVGVVVRDTAGKMIGGRGRSLQINSIEELKPWQ</sequence>
<dbReference type="InterPro" id="IPR001461">
    <property type="entry name" value="Aspartic_peptidase_A1"/>
</dbReference>
<dbReference type="GO" id="GO:0006508">
    <property type="term" value="P:proteolysis"/>
    <property type="evidence" value="ECO:0007669"/>
    <property type="project" value="InterPro"/>
</dbReference>
<gene>
    <name evidence="8" type="ORF">COLO4_24735</name>
</gene>
<dbReference type="OrthoDB" id="1750020at2759"/>
<keyword evidence="4" id="KW-0804">Transcription</keyword>
<dbReference type="Gene3D" id="2.40.70.10">
    <property type="entry name" value="Acid Proteases"/>
    <property type="match status" value="2"/>
</dbReference>
<keyword evidence="3" id="KW-0238">DNA-binding</keyword>
<feature type="domain" description="Peptidase A1" evidence="7">
    <location>
        <begin position="1"/>
        <end position="283"/>
    </location>
</feature>
<comment type="caution">
    <text evidence="8">The sequence shown here is derived from an EMBL/GenBank/DDBJ whole genome shotgun (WGS) entry which is preliminary data.</text>
</comment>
<dbReference type="InterPro" id="IPR032861">
    <property type="entry name" value="TAXi_N"/>
</dbReference>
<evidence type="ECO:0000259" key="7">
    <source>
        <dbReference type="PROSITE" id="PS51767"/>
    </source>
</evidence>
<dbReference type="GO" id="GO:0004190">
    <property type="term" value="F:aspartic-type endopeptidase activity"/>
    <property type="evidence" value="ECO:0007669"/>
    <property type="project" value="InterPro"/>
</dbReference>
<dbReference type="InterPro" id="IPR032799">
    <property type="entry name" value="TAXi_C"/>
</dbReference>
<evidence type="ECO:0000256" key="1">
    <source>
        <dbReference type="ARBA" id="ARBA00007447"/>
    </source>
</evidence>
<proteinExistence type="inferred from homology"/>
<evidence type="ECO:0000313" key="9">
    <source>
        <dbReference type="Proteomes" id="UP000187203"/>
    </source>
</evidence>
<dbReference type="PROSITE" id="PS51767">
    <property type="entry name" value="PEPTIDASE_A1"/>
    <property type="match status" value="1"/>
</dbReference>
<dbReference type="SUPFAM" id="SSF50630">
    <property type="entry name" value="Acid proteases"/>
    <property type="match status" value="1"/>
</dbReference>
<dbReference type="PANTHER" id="PTHR13683">
    <property type="entry name" value="ASPARTYL PROTEASES"/>
    <property type="match status" value="1"/>
</dbReference>
<dbReference type="InterPro" id="IPR026960">
    <property type="entry name" value="RVT-Znf"/>
</dbReference>
<accession>A0A1R3I7M6</accession>
<keyword evidence="5" id="KW-0479">Metal-binding</keyword>
<protein>
    <submittedName>
        <fullName evidence="8">Peptidase A1</fullName>
    </submittedName>
</protein>
<evidence type="ECO:0000256" key="4">
    <source>
        <dbReference type="ARBA" id="ARBA00023163"/>
    </source>
</evidence>
<dbReference type="InterPro" id="IPR000679">
    <property type="entry name" value="Znf_GATA"/>
</dbReference>
<dbReference type="PANTHER" id="PTHR13683:SF872">
    <property type="entry name" value="ASPARTIC PROTEINASE ASP1-LIKE ISOFORM X1"/>
    <property type="match status" value="1"/>
</dbReference>
<comment type="similarity">
    <text evidence="1">Belongs to the peptidase A1 family.</text>
</comment>
<organism evidence="8 9">
    <name type="scientific">Corchorus olitorius</name>
    <dbReference type="NCBI Taxonomy" id="93759"/>
    <lineage>
        <taxon>Eukaryota</taxon>
        <taxon>Viridiplantae</taxon>
        <taxon>Streptophyta</taxon>
        <taxon>Embryophyta</taxon>
        <taxon>Tracheophyta</taxon>
        <taxon>Spermatophyta</taxon>
        <taxon>Magnoliopsida</taxon>
        <taxon>eudicotyledons</taxon>
        <taxon>Gunneridae</taxon>
        <taxon>Pentapetalae</taxon>
        <taxon>rosids</taxon>
        <taxon>malvids</taxon>
        <taxon>Malvales</taxon>
        <taxon>Malvaceae</taxon>
        <taxon>Grewioideae</taxon>
        <taxon>Apeibeae</taxon>
        <taxon>Corchorus</taxon>
    </lineage>
</organism>
<dbReference type="Proteomes" id="UP000187203">
    <property type="component" value="Unassembled WGS sequence"/>
</dbReference>
<feature type="domain" description="GATA-type" evidence="6">
    <location>
        <begin position="449"/>
        <end position="478"/>
    </location>
</feature>
<keyword evidence="9" id="KW-1185">Reference proteome</keyword>
<evidence type="ECO:0000259" key="6">
    <source>
        <dbReference type="PROSITE" id="PS50114"/>
    </source>
</evidence>
<keyword evidence="5" id="KW-0863">Zinc-finger</keyword>
<reference evidence="9" key="1">
    <citation type="submission" date="2013-09" db="EMBL/GenBank/DDBJ databases">
        <title>Corchorus olitorius genome sequencing.</title>
        <authorList>
            <person name="Alam M."/>
            <person name="Haque M.S."/>
            <person name="Islam M.S."/>
            <person name="Emdad E.M."/>
            <person name="Islam M.M."/>
            <person name="Ahmed B."/>
            <person name="Halim A."/>
            <person name="Hossen Q.M.M."/>
            <person name="Hossain M.Z."/>
            <person name="Ahmed R."/>
            <person name="Khan M.M."/>
            <person name="Islam R."/>
            <person name="Rashid M.M."/>
            <person name="Khan S.A."/>
            <person name="Rahman M.S."/>
            <person name="Alam M."/>
            <person name="Yahiya A.S."/>
            <person name="Khan M.S."/>
            <person name="Azam M.S."/>
            <person name="Haque T."/>
            <person name="Lashkar M.Z.H."/>
            <person name="Akhand A.I."/>
            <person name="Morshed G."/>
            <person name="Roy S."/>
            <person name="Uddin K.S."/>
            <person name="Rabeya T."/>
            <person name="Hossain A.S."/>
            <person name="Chowdhury A."/>
            <person name="Snigdha A.R."/>
            <person name="Mortoza M.S."/>
            <person name="Matin S.A."/>
            <person name="Hoque S.M.E."/>
            <person name="Islam M.K."/>
            <person name="Roy D.K."/>
            <person name="Haider R."/>
            <person name="Moosa M.M."/>
            <person name="Elias S.M."/>
            <person name="Hasan A.M."/>
            <person name="Jahan S."/>
            <person name="Shafiuddin M."/>
            <person name="Mahmood N."/>
            <person name="Shommy N.S."/>
        </authorList>
    </citation>
    <scope>NUCLEOTIDE SEQUENCE [LARGE SCALE GENOMIC DNA]</scope>
    <source>
        <strain evidence="9">cv. O-4</strain>
    </source>
</reference>
<dbReference type="AlphaFoldDB" id="A0A1R3I7M6"/>
<evidence type="ECO:0000256" key="3">
    <source>
        <dbReference type="ARBA" id="ARBA00023125"/>
    </source>
</evidence>
<evidence type="ECO:0000256" key="5">
    <source>
        <dbReference type="PROSITE-ProRule" id="PRU00094"/>
    </source>
</evidence>
<dbReference type="PROSITE" id="PS50114">
    <property type="entry name" value="GATA_ZN_FINGER_2"/>
    <property type="match status" value="1"/>
</dbReference>
<dbReference type="InterPro" id="IPR021109">
    <property type="entry name" value="Peptidase_aspartic_dom_sf"/>
</dbReference>